<dbReference type="AlphaFoldDB" id="A0A5B7SNN7"/>
<keyword evidence="1" id="KW-0812">Transmembrane</keyword>
<evidence type="ECO:0000313" key="2">
    <source>
        <dbReference type="EMBL" id="QCW99028.1"/>
    </source>
</evidence>
<dbReference type="Proteomes" id="UP000310017">
    <property type="component" value="Chromosome"/>
</dbReference>
<keyword evidence="1" id="KW-0472">Membrane</keyword>
<protein>
    <submittedName>
        <fullName evidence="2">Uncharacterized protein</fullName>
    </submittedName>
</protein>
<feature type="transmembrane region" description="Helical" evidence="1">
    <location>
        <begin position="45"/>
        <end position="65"/>
    </location>
</feature>
<sequence length="251" mass="27776">MAPNKFEKHIKKQLEEREIAPSSNAWERLSEQLDATAPPSKKSNVFWYGVAASFIGVLIVSVLYFGSGRPAAGTDIQIVDTYKEANEIETITTDARESKNEEVVVENDRVAEQPSTVVKSLDINQVQATKNKTASVSEIENTQDVVVKKTKAPKDLKSEIIEAKIIEIVAAADSLELGNTALTNAEVDSLLRNAQEELLRDKMFAQNGSVDAMALLAEVEDELDKTFRDQIFDSLKEGFFKVRTAVADRNK</sequence>
<dbReference type="KEGG" id="asag:FGM00_02430"/>
<dbReference type="RefSeq" id="WP_138851383.1">
    <property type="nucleotide sequence ID" value="NZ_CP040710.1"/>
</dbReference>
<proteinExistence type="predicted"/>
<keyword evidence="3" id="KW-1185">Reference proteome</keyword>
<dbReference type="EMBL" id="CP040710">
    <property type="protein sequence ID" value="QCW99028.1"/>
    <property type="molecule type" value="Genomic_DNA"/>
</dbReference>
<accession>A0A5B7SNN7</accession>
<name>A0A5B7SNN7_9FLAO</name>
<evidence type="ECO:0000256" key="1">
    <source>
        <dbReference type="SAM" id="Phobius"/>
    </source>
</evidence>
<organism evidence="2 3">
    <name type="scientific">Aggregatimonas sangjinii</name>
    <dbReference type="NCBI Taxonomy" id="2583587"/>
    <lineage>
        <taxon>Bacteria</taxon>
        <taxon>Pseudomonadati</taxon>
        <taxon>Bacteroidota</taxon>
        <taxon>Flavobacteriia</taxon>
        <taxon>Flavobacteriales</taxon>
        <taxon>Flavobacteriaceae</taxon>
        <taxon>Aggregatimonas</taxon>
    </lineage>
</organism>
<dbReference type="OrthoDB" id="1247025at2"/>
<evidence type="ECO:0000313" key="3">
    <source>
        <dbReference type="Proteomes" id="UP000310017"/>
    </source>
</evidence>
<keyword evidence="1" id="KW-1133">Transmembrane helix</keyword>
<gene>
    <name evidence="2" type="ORF">FGM00_02430</name>
</gene>
<reference evidence="2 3" key="1">
    <citation type="submission" date="2019-05" db="EMBL/GenBank/DDBJ databases">
        <title>Genome sequencing of F202Z8.</title>
        <authorList>
            <person name="Kwon Y.M."/>
        </authorList>
    </citation>
    <scope>NUCLEOTIDE SEQUENCE [LARGE SCALE GENOMIC DNA]</scope>
    <source>
        <strain evidence="2 3">F202Z8</strain>
    </source>
</reference>